<feature type="transmembrane region" description="Helical" evidence="1">
    <location>
        <begin position="18"/>
        <end position="37"/>
    </location>
</feature>
<accession>A0A0A8YDS5</accession>
<reference evidence="2" key="1">
    <citation type="submission" date="2014-09" db="EMBL/GenBank/DDBJ databases">
        <authorList>
            <person name="Magalhaes I.L.F."/>
            <person name="Oliveira U."/>
            <person name="Santos F.R."/>
            <person name="Vidigal T.H.D.A."/>
            <person name="Brescovit A.D."/>
            <person name="Santos A.J."/>
        </authorList>
    </citation>
    <scope>NUCLEOTIDE SEQUENCE</scope>
    <source>
        <tissue evidence="2">Shoot tissue taken approximately 20 cm above the soil surface</tissue>
    </source>
</reference>
<keyword evidence="1" id="KW-0472">Membrane</keyword>
<dbReference type="EMBL" id="GBRH01276638">
    <property type="protein sequence ID" value="JAD21257.1"/>
    <property type="molecule type" value="Transcribed_RNA"/>
</dbReference>
<sequence>MLAKALALDLDSPFLESFFFLGFPFFLDSSFSFFLIMSSKVSPFFLSL</sequence>
<keyword evidence="1" id="KW-1133">Transmembrane helix</keyword>
<organism evidence="2">
    <name type="scientific">Arundo donax</name>
    <name type="common">Giant reed</name>
    <name type="synonym">Donax arundinaceus</name>
    <dbReference type="NCBI Taxonomy" id="35708"/>
    <lineage>
        <taxon>Eukaryota</taxon>
        <taxon>Viridiplantae</taxon>
        <taxon>Streptophyta</taxon>
        <taxon>Embryophyta</taxon>
        <taxon>Tracheophyta</taxon>
        <taxon>Spermatophyta</taxon>
        <taxon>Magnoliopsida</taxon>
        <taxon>Liliopsida</taxon>
        <taxon>Poales</taxon>
        <taxon>Poaceae</taxon>
        <taxon>PACMAD clade</taxon>
        <taxon>Arundinoideae</taxon>
        <taxon>Arundineae</taxon>
        <taxon>Arundo</taxon>
    </lineage>
</organism>
<dbReference type="AlphaFoldDB" id="A0A0A8YDS5"/>
<name>A0A0A8YDS5_ARUDO</name>
<keyword evidence="1" id="KW-0812">Transmembrane</keyword>
<evidence type="ECO:0000313" key="2">
    <source>
        <dbReference type="EMBL" id="JAD21257.1"/>
    </source>
</evidence>
<protein>
    <submittedName>
        <fullName evidence="2">Uncharacterized protein</fullName>
    </submittedName>
</protein>
<reference evidence="2" key="2">
    <citation type="journal article" date="2015" name="Data Brief">
        <title>Shoot transcriptome of the giant reed, Arundo donax.</title>
        <authorList>
            <person name="Barrero R.A."/>
            <person name="Guerrero F.D."/>
            <person name="Moolhuijzen P."/>
            <person name="Goolsby J.A."/>
            <person name="Tidwell J."/>
            <person name="Bellgard S.E."/>
            <person name="Bellgard M.I."/>
        </authorList>
    </citation>
    <scope>NUCLEOTIDE SEQUENCE</scope>
    <source>
        <tissue evidence="2">Shoot tissue taken approximately 20 cm above the soil surface</tissue>
    </source>
</reference>
<evidence type="ECO:0000256" key="1">
    <source>
        <dbReference type="SAM" id="Phobius"/>
    </source>
</evidence>
<proteinExistence type="predicted"/>